<dbReference type="InterPro" id="IPR015890">
    <property type="entry name" value="Chorismate_C"/>
</dbReference>
<dbReference type="InterPro" id="IPR005801">
    <property type="entry name" value="ADC_synthase"/>
</dbReference>
<dbReference type="Gene3D" id="3.60.120.10">
    <property type="entry name" value="Anthranilate synthase"/>
    <property type="match status" value="1"/>
</dbReference>
<gene>
    <name evidence="2" type="ORF">QNI16_28910</name>
</gene>
<feature type="domain" description="Chorismate-utilising enzyme C-terminal" evidence="1">
    <location>
        <begin position="147"/>
        <end position="400"/>
    </location>
</feature>
<dbReference type="PANTHER" id="PTHR42839:SF2">
    <property type="entry name" value="ISOCHORISMATE SYNTHASE ENTC"/>
    <property type="match status" value="1"/>
</dbReference>
<dbReference type="RefSeq" id="WP_313986025.1">
    <property type="nucleotide sequence ID" value="NZ_JASJOS010000015.1"/>
</dbReference>
<comment type="caution">
    <text evidence="2">The sequence shown here is derived from an EMBL/GenBank/DDBJ whole genome shotgun (WGS) entry which is preliminary data.</text>
</comment>
<dbReference type="PANTHER" id="PTHR42839">
    <property type="entry name" value="ISOCHORISMATE SYNTHASE ENTC"/>
    <property type="match status" value="1"/>
</dbReference>
<sequence>MVSSITLTNTLEYIQALWIATHQMGLPIALWRLPETQEIQGIIDLSGQPQKTVIDLEELHSGFAVSPFINPEADQSLFIHADIHFTLEQDPSTETYIFSDKNLPLNDPILQIRKENFYQTVENILQTRNYPSVISSRTSYQTQDADQAIFEDMVSKAIREMEEGNFQKVVLSRTITVPLKEDTNIIQTYFKLTQSYPLAFVSLISIPEHGTWMGASPEVIISTNKQKIFRTIALAGTQPYEPGVPLSEVMWKQKEIEEQALVSRYIINCFKKIRLREFEEEGPKTVVAGNLLHLRTDLTVDMQATQFPQLGTVMLRLLHPTSAVCGTPKEPAMDFIINHEPHNREFYSGFLGPVNIDGESHLFVNLRCTQWLSNRVIFYAGAGITTGSIPEREWRETELKTQTMRKIVGV</sequence>
<dbReference type="Pfam" id="PF00425">
    <property type="entry name" value="Chorismate_bind"/>
    <property type="match status" value="1"/>
</dbReference>
<evidence type="ECO:0000313" key="2">
    <source>
        <dbReference type="EMBL" id="MDJ1484554.1"/>
    </source>
</evidence>
<dbReference type="Proteomes" id="UP001241110">
    <property type="component" value="Unassembled WGS sequence"/>
</dbReference>
<organism evidence="2 3">
    <name type="scientific">Xanthocytophaga flava</name>
    <dbReference type="NCBI Taxonomy" id="3048013"/>
    <lineage>
        <taxon>Bacteria</taxon>
        <taxon>Pseudomonadati</taxon>
        <taxon>Bacteroidota</taxon>
        <taxon>Cytophagia</taxon>
        <taxon>Cytophagales</taxon>
        <taxon>Rhodocytophagaceae</taxon>
        <taxon>Xanthocytophaga</taxon>
    </lineage>
</organism>
<evidence type="ECO:0000259" key="1">
    <source>
        <dbReference type="Pfam" id="PF00425"/>
    </source>
</evidence>
<dbReference type="EMBL" id="JASJOS010000015">
    <property type="protein sequence ID" value="MDJ1484554.1"/>
    <property type="molecule type" value="Genomic_DNA"/>
</dbReference>
<dbReference type="AlphaFoldDB" id="A0AAE3QXH5"/>
<dbReference type="SUPFAM" id="SSF56322">
    <property type="entry name" value="ADC synthase"/>
    <property type="match status" value="1"/>
</dbReference>
<proteinExistence type="predicted"/>
<evidence type="ECO:0000313" key="3">
    <source>
        <dbReference type="Proteomes" id="UP001241110"/>
    </source>
</evidence>
<reference evidence="2" key="1">
    <citation type="submission" date="2023-05" db="EMBL/GenBank/DDBJ databases">
        <authorList>
            <person name="Zhang X."/>
        </authorList>
    </citation>
    <scope>NUCLEOTIDE SEQUENCE</scope>
    <source>
        <strain evidence="2">YF14B1</strain>
    </source>
</reference>
<protein>
    <submittedName>
        <fullName evidence="2">Chorismate-binding protein</fullName>
    </submittedName>
</protein>
<name>A0AAE3QXH5_9BACT</name>
<accession>A0AAE3QXH5</accession>